<reference evidence="1 2" key="1">
    <citation type="submission" date="2007-03" db="EMBL/GenBank/DDBJ databases">
        <authorList>
            <person name="Fulton L."/>
            <person name="Clifton S."/>
            <person name="Fulton B."/>
            <person name="Xu J."/>
            <person name="Minx P."/>
            <person name="Pepin K.H."/>
            <person name="Johnson M."/>
            <person name="Thiruvilangam P."/>
            <person name="Bhonagiri V."/>
            <person name="Nash W.E."/>
            <person name="Mardis E.R."/>
            <person name="Wilson R.K."/>
        </authorList>
    </citation>
    <scope>NUCLEOTIDE SEQUENCE [LARGE SCALE GENOMIC DNA]</scope>
    <source>
        <strain evidence="2">ATCC 8483 / DSM 1896 / JCM 5824 / BCRC 10623 / CCUG 4943 / NCTC 11153</strain>
    </source>
</reference>
<reference evidence="2" key="2">
    <citation type="submission" date="2007-04" db="EMBL/GenBank/DDBJ databases">
        <title>Draft genome sequence of Bacteroides ovatus (ATCC 8483).</title>
        <authorList>
            <person name="Sudarsanam P."/>
            <person name="Ley R."/>
            <person name="Guruge J."/>
            <person name="Turnbaugh P.J."/>
            <person name="Mahowald M."/>
            <person name="Liep D."/>
            <person name="Gordon J."/>
        </authorList>
    </citation>
    <scope>NUCLEOTIDE SEQUENCE [LARGE SCALE GENOMIC DNA]</scope>
    <source>
        <strain evidence="2">ATCC 8483 / DSM 1896 / JCM 5824 / BCRC 10623 / CCUG 4943 / NCTC 11153</strain>
    </source>
</reference>
<comment type="caution">
    <text evidence="1">The sequence shown here is derived from an EMBL/GenBank/DDBJ whole genome shotgun (WGS) entry which is preliminary data.</text>
</comment>
<gene>
    <name evidence="1" type="ORF">BACOVA_04994</name>
</gene>
<dbReference type="AlphaFoldDB" id="A0AAN3A323"/>
<dbReference type="Proteomes" id="UP000005475">
    <property type="component" value="Unassembled WGS sequence"/>
</dbReference>
<organism evidence="1 2">
    <name type="scientific">Bacteroides ovatus (strain ATCC 8483 / DSM 1896 / JCM 5824 / BCRC 10623 / CCUG 4943 / NCTC 11153)</name>
    <dbReference type="NCBI Taxonomy" id="411476"/>
    <lineage>
        <taxon>Bacteria</taxon>
        <taxon>Pseudomonadati</taxon>
        <taxon>Bacteroidota</taxon>
        <taxon>Bacteroidia</taxon>
        <taxon>Bacteroidales</taxon>
        <taxon>Bacteroidaceae</taxon>
        <taxon>Bacteroides</taxon>
    </lineage>
</organism>
<accession>A0AAN3A323</accession>
<evidence type="ECO:0000313" key="2">
    <source>
        <dbReference type="Proteomes" id="UP000005475"/>
    </source>
</evidence>
<name>A0AAN3A323_BACO1</name>
<sequence>MCYMQAKIVISLDFKQICPSYSKIPRARDVYLWLALILLV</sequence>
<protein>
    <submittedName>
        <fullName evidence="1">Uncharacterized protein</fullName>
    </submittedName>
</protein>
<dbReference type="EMBL" id="AAXF02000054">
    <property type="protein sequence ID" value="EDO09136.1"/>
    <property type="molecule type" value="Genomic_DNA"/>
</dbReference>
<proteinExistence type="predicted"/>
<evidence type="ECO:0000313" key="1">
    <source>
        <dbReference type="EMBL" id="EDO09136.1"/>
    </source>
</evidence>